<evidence type="ECO:0000313" key="4">
    <source>
        <dbReference type="EMBL" id="OGH93317.1"/>
    </source>
</evidence>
<reference evidence="4 5" key="1">
    <citation type="journal article" date="2016" name="Nat. Commun.">
        <title>Thousands of microbial genomes shed light on interconnected biogeochemical processes in an aquifer system.</title>
        <authorList>
            <person name="Anantharaman K."/>
            <person name="Brown C.T."/>
            <person name="Hug L.A."/>
            <person name="Sharon I."/>
            <person name="Castelle C.J."/>
            <person name="Probst A.J."/>
            <person name="Thomas B.C."/>
            <person name="Singh A."/>
            <person name="Wilkins M.J."/>
            <person name="Karaoz U."/>
            <person name="Brodie E.L."/>
            <person name="Williams K.H."/>
            <person name="Hubbard S.S."/>
            <person name="Banfield J.F."/>
        </authorList>
    </citation>
    <scope>NUCLEOTIDE SEQUENCE [LARGE SCALE GENOMIC DNA]</scope>
</reference>
<evidence type="ECO:0000313" key="5">
    <source>
        <dbReference type="Proteomes" id="UP000176634"/>
    </source>
</evidence>
<evidence type="ECO:0000259" key="3">
    <source>
        <dbReference type="Pfam" id="PF01855"/>
    </source>
</evidence>
<dbReference type="Pfam" id="PF01855">
    <property type="entry name" value="POR_N"/>
    <property type="match status" value="1"/>
</dbReference>
<dbReference type="CDD" id="cd07034">
    <property type="entry name" value="TPP_PYR_PFOR_IOR-alpha_like"/>
    <property type="match status" value="1"/>
</dbReference>
<dbReference type="STRING" id="1798705.A2563_01780"/>
<feature type="domain" description="Pyruvate/ketoisovalerate oxidoreductase catalytic" evidence="2">
    <location>
        <begin position="14"/>
        <end position="177"/>
    </location>
</feature>
<gene>
    <name evidence="4" type="ORF">A2563_01780</name>
</gene>
<dbReference type="PANTHER" id="PTHR32154">
    <property type="entry name" value="PYRUVATE-FLAVODOXIN OXIDOREDUCTASE-RELATED"/>
    <property type="match status" value="1"/>
</dbReference>
<dbReference type="GO" id="GO:0016903">
    <property type="term" value="F:oxidoreductase activity, acting on the aldehyde or oxo group of donors"/>
    <property type="evidence" value="ECO:0007669"/>
    <property type="project" value="InterPro"/>
</dbReference>
<dbReference type="FunFam" id="3.40.50.970:FF:000022">
    <property type="entry name" value="2-oxoglutarate ferredoxin oxidoreductase alpha subunit"/>
    <property type="match status" value="1"/>
</dbReference>
<dbReference type="EMBL" id="MFRA01000001">
    <property type="protein sequence ID" value="OGH93317.1"/>
    <property type="molecule type" value="Genomic_DNA"/>
</dbReference>
<name>A0A1F6PAW1_9BACT</name>
<dbReference type="PANTHER" id="PTHR32154:SF20">
    <property type="entry name" value="2-OXOGLUTARATE OXIDOREDUCTASE SUBUNIT KORA"/>
    <property type="match status" value="1"/>
</dbReference>
<dbReference type="InterPro" id="IPR019752">
    <property type="entry name" value="Pyrv/ketoisovalerate_OxRed_cat"/>
</dbReference>
<accession>A0A1F6PAW1</accession>
<dbReference type="InterPro" id="IPR029061">
    <property type="entry name" value="THDP-binding"/>
</dbReference>
<dbReference type="NCBIfam" id="TIGR03710">
    <property type="entry name" value="OAFO_sf"/>
    <property type="match status" value="1"/>
</dbReference>
<dbReference type="InterPro" id="IPR050722">
    <property type="entry name" value="Pyruvate:ferred/Flavod_OxRd"/>
</dbReference>
<dbReference type="SUPFAM" id="SSF52518">
    <property type="entry name" value="Thiamin diphosphate-binding fold (THDP-binding)"/>
    <property type="match status" value="1"/>
</dbReference>
<sequence>MLKKPFTFKIGGEAGYGIMSSGLSFSKLATRSGYHIFNYSEYPSIIRGGHNMVQVTVSDKPVAASYQTTDLLVALNQETAHLHAAELLPGSGIVYDSDKCVLPKLARGVNKFGVPMDQICKEIANSYLFRNTLALGITTGLLGGDIKVLKNIISQDFAGKSPELVEKNHKVAQAGYDYALENYLEKVQDILPVKNKVNKQIVISGNEAIALGAISAGLQFASIYPMTPISNILHVLAPLQEKYNFIYKQPEDEISAITMAIGASFAGARAMTASAGGGFCLMTEGYGLAAITETPLVIIEGMRGGPATGLPTWTEQGDLRFVLHAHQGEFPRIVLAAGDAEEAYHLTMQAFNLADKYQTPIIIVVDKQICESGFSNAPFNIENYKLSRGKFTTKKQSNYKRYELSKDGISLRSVPGSGNQIVANSDEHNELGYSNDEAKNRIDQMNKRMQKLATCAKEDMPAPKLFGPKNADLTIVSWGSNKGAILEALNNFNNVNFLHLAWISPFPTEAVKKVLSKAKRVLNIECNSTAQMAGLIKEKTGIEIKNNLLKYNGRPFFPEEIIAKIKKIL</sequence>
<keyword evidence="1" id="KW-0560">Oxidoreductase</keyword>
<dbReference type="Gene3D" id="3.40.50.920">
    <property type="match status" value="1"/>
</dbReference>
<organism evidence="4 5">
    <name type="scientific">Candidatus Magasanikbacteria bacterium RIFOXYD1_FULL_40_23</name>
    <dbReference type="NCBI Taxonomy" id="1798705"/>
    <lineage>
        <taxon>Bacteria</taxon>
        <taxon>Candidatus Magasanikiibacteriota</taxon>
    </lineage>
</organism>
<dbReference type="SUPFAM" id="SSF52922">
    <property type="entry name" value="TK C-terminal domain-like"/>
    <property type="match status" value="1"/>
</dbReference>
<dbReference type="Gene3D" id="3.40.920.10">
    <property type="entry name" value="Pyruvate-ferredoxin oxidoreductase, PFOR, domain III"/>
    <property type="match status" value="1"/>
</dbReference>
<evidence type="ECO:0008006" key="6">
    <source>
        <dbReference type="Google" id="ProtNLM"/>
    </source>
</evidence>
<protein>
    <recommendedName>
        <fullName evidence="6">2-oxoacid:ferredoxin oxidoreductase subunit alpha</fullName>
    </recommendedName>
</protein>
<feature type="domain" description="Pyruvate flavodoxin/ferredoxin oxidoreductase pyrimidine binding" evidence="3">
    <location>
        <begin position="212"/>
        <end position="446"/>
    </location>
</feature>
<dbReference type="Pfam" id="PF01558">
    <property type="entry name" value="POR"/>
    <property type="match status" value="1"/>
</dbReference>
<dbReference type="FunFam" id="3.40.50.920:FF:000009">
    <property type="entry name" value="2-oxoglutarate ferredoxin oxidoreductase subunit alpha"/>
    <property type="match status" value="1"/>
</dbReference>
<dbReference type="Gene3D" id="3.40.50.970">
    <property type="match status" value="1"/>
</dbReference>
<dbReference type="SUPFAM" id="SSF53323">
    <property type="entry name" value="Pyruvate-ferredoxin oxidoreductase, PFOR, domain III"/>
    <property type="match status" value="1"/>
</dbReference>
<dbReference type="InterPro" id="IPR002869">
    <property type="entry name" value="Pyrv_flavodox_OxRed_cen"/>
</dbReference>
<dbReference type="GO" id="GO:0006979">
    <property type="term" value="P:response to oxidative stress"/>
    <property type="evidence" value="ECO:0007669"/>
    <property type="project" value="TreeGrafter"/>
</dbReference>
<evidence type="ECO:0000259" key="2">
    <source>
        <dbReference type="Pfam" id="PF01558"/>
    </source>
</evidence>
<evidence type="ECO:0000256" key="1">
    <source>
        <dbReference type="ARBA" id="ARBA00023002"/>
    </source>
</evidence>
<dbReference type="InterPro" id="IPR022367">
    <property type="entry name" value="2-oxoacid/accept_OxRdtase_asu"/>
</dbReference>
<dbReference type="InterPro" id="IPR002880">
    <property type="entry name" value="Pyrv_Fd/Flavodoxin_OxRdtase_N"/>
</dbReference>
<comment type="caution">
    <text evidence="4">The sequence shown here is derived from an EMBL/GenBank/DDBJ whole genome shotgun (WGS) entry which is preliminary data.</text>
</comment>
<dbReference type="InterPro" id="IPR009014">
    <property type="entry name" value="Transketo_C/PFOR_II"/>
</dbReference>
<dbReference type="AlphaFoldDB" id="A0A1F6PAW1"/>
<dbReference type="Proteomes" id="UP000176634">
    <property type="component" value="Unassembled WGS sequence"/>
</dbReference>
<proteinExistence type="predicted"/>